<keyword evidence="2" id="KW-0472">Membrane</keyword>
<keyword evidence="2" id="KW-1133">Transmembrane helix</keyword>
<protein>
    <submittedName>
        <fullName evidence="3">Uncharacterized protein</fullName>
    </submittedName>
</protein>
<dbReference type="EMBL" id="JADJEV010000003">
    <property type="protein sequence ID" value="MBK6973097.1"/>
    <property type="molecule type" value="Genomic_DNA"/>
</dbReference>
<name>A0A9D7E8L0_9PROT</name>
<evidence type="ECO:0000313" key="4">
    <source>
        <dbReference type="Proteomes" id="UP000807785"/>
    </source>
</evidence>
<gene>
    <name evidence="3" type="ORF">IPH26_09175</name>
</gene>
<evidence type="ECO:0000313" key="3">
    <source>
        <dbReference type="EMBL" id="MBK6973097.1"/>
    </source>
</evidence>
<feature type="transmembrane region" description="Helical" evidence="2">
    <location>
        <begin position="97"/>
        <end position="117"/>
    </location>
</feature>
<organism evidence="3 4">
    <name type="scientific">Candidatus Methylophosphatis roskildensis</name>
    <dbReference type="NCBI Taxonomy" id="2899263"/>
    <lineage>
        <taxon>Bacteria</taxon>
        <taxon>Pseudomonadati</taxon>
        <taxon>Pseudomonadota</taxon>
        <taxon>Betaproteobacteria</taxon>
        <taxon>Nitrosomonadales</taxon>
        <taxon>Sterolibacteriaceae</taxon>
        <taxon>Candidatus Methylophosphatis</taxon>
    </lineage>
</organism>
<accession>A0A9D7E8L0</accession>
<feature type="region of interest" description="Disordered" evidence="1">
    <location>
        <begin position="500"/>
        <end position="532"/>
    </location>
</feature>
<sequence>MNIERRPAPAHLLGRRGHQAGVECAQIAYGAAALAPAVHLPVTGAACKAMSALVDTHAGGIGWRNRNEVRSCNVLYSMGESMKQVMNRVGQRAVQEFASVMTQAFIIVVAVSILGIAPARADPSGGLGALGDILRNSDISKSLRLSREAGRLVGSAMLASECQRIADWSKRLETEYPKDNFYRTTIVHIYPKAVKLFGDESFVPYFGKPYDQFGDTELEGIWKNVLSQCFTSPEYRGSFTWQRAVLGRPFQLRGGIEFNRARVSQAVVAMRDGRRELAQIQAELPSLPGSSAGLDRLNALEGRAKSLRDQLWPSEQGGVEAALSATRTRVAEPALAEKINAELAEARGYDGALALKRSLSQHREVLASLAPEVRRGYEQRIQQKISGILTSLIDAEAAKLGQVGGGLAGLERGAMWYREFRGRYGKEFDDQTPVRALDDRFLEKRRAQLASAGAELSGLVRRASSETEVDRLLARALGVPGDTAHPAVAEAMRIAEARKEQLQKQRVLADSSPPPPGNRTSRPRPSGNAEPNHEEMYDALKAQVDGANTGYRELKERCERRDFRDDPLIAMQCLALCGGTGGTCKLEIRITRFQKLGCEKAVGQSGYVCDFAIGLQTNGLAVPASLRDIMQSGNAGQGRFLRQGDYWLFLPLDRQSD</sequence>
<reference evidence="3" key="1">
    <citation type="submission" date="2020-10" db="EMBL/GenBank/DDBJ databases">
        <title>Connecting structure to function with the recovery of over 1000 high-quality activated sludge metagenome-assembled genomes encoding full-length rRNA genes using long-read sequencing.</title>
        <authorList>
            <person name="Singleton C.M."/>
            <person name="Petriglieri F."/>
            <person name="Kristensen J.M."/>
            <person name="Kirkegaard R.H."/>
            <person name="Michaelsen T.Y."/>
            <person name="Andersen M.H."/>
            <person name="Karst S.M."/>
            <person name="Dueholm M.S."/>
            <person name="Nielsen P.H."/>
            <person name="Albertsen M."/>
        </authorList>
    </citation>
    <scope>NUCLEOTIDE SEQUENCE</scope>
    <source>
        <strain evidence="3">Bjer_18-Q3-R1-45_BAT3C.347</strain>
    </source>
</reference>
<proteinExistence type="predicted"/>
<dbReference type="Proteomes" id="UP000807785">
    <property type="component" value="Unassembled WGS sequence"/>
</dbReference>
<dbReference type="AlphaFoldDB" id="A0A9D7E8L0"/>
<evidence type="ECO:0000256" key="1">
    <source>
        <dbReference type="SAM" id="MobiDB-lite"/>
    </source>
</evidence>
<keyword evidence="2" id="KW-0812">Transmembrane</keyword>
<evidence type="ECO:0000256" key="2">
    <source>
        <dbReference type="SAM" id="Phobius"/>
    </source>
</evidence>
<comment type="caution">
    <text evidence="3">The sequence shown here is derived from an EMBL/GenBank/DDBJ whole genome shotgun (WGS) entry which is preliminary data.</text>
</comment>